<feature type="non-terminal residue" evidence="1">
    <location>
        <position position="1"/>
    </location>
</feature>
<keyword evidence="2" id="KW-1185">Reference proteome</keyword>
<dbReference type="Proteomes" id="UP000242752">
    <property type="component" value="Unassembled WGS sequence"/>
</dbReference>
<gene>
    <name evidence="1" type="ORF">CD122_08000</name>
</gene>
<dbReference type="EMBL" id="PPRF01000051">
    <property type="protein sequence ID" value="PNZ26681.1"/>
    <property type="molecule type" value="Genomic_DNA"/>
</dbReference>
<dbReference type="InterPro" id="IPR011688">
    <property type="entry name" value="PVL_Orf50"/>
</dbReference>
<evidence type="ECO:0000313" key="2">
    <source>
        <dbReference type="Proteomes" id="UP000242752"/>
    </source>
</evidence>
<comment type="caution">
    <text evidence="1">The sequence shown here is derived from an EMBL/GenBank/DDBJ whole genome shotgun (WGS) entry which is preliminary data.</text>
</comment>
<name>A0A2K3YM90_9STAP</name>
<reference evidence="1 2" key="1">
    <citation type="submission" date="2017-08" db="EMBL/GenBank/DDBJ databases">
        <title>Draft genome sequences of 64 type strains of genus Staph aureus.</title>
        <authorList>
            <person name="Cole K."/>
            <person name="Golubchik T."/>
            <person name="Russell J."/>
            <person name="Foster D."/>
            <person name="Llewelyn M."/>
            <person name="Wilson D."/>
            <person name="Crook D."/>
            <person name="Paul J."/>
        </authorList>
    </citation>
    <scope>NUCLEOTIDE SEQUENCE [LARGE SCALE GENOMIC DNA]</scope>
    <source>
        <strain evidence="1 2">DSM 21968</strain>
    </source>
</reference>
<proteinExistence type="predicted"/>
<dbReference type="RefSeq" id="WP_103358468.1">
    <property type="nucleotide sequence ID" value="NZ_PPRF01000051.1"/>
</dbReference>
<evidence type="ECO:0000313" key="1">
    <source>
        <dbReference type="EMBL" id="PNZ26681.1"/>
    </source>
</evidence>
<sequence length="226" mass="25947">PRIPKDRSKKYEYKGQEISVNQMAKYTGRETATIRNKLRNGVSIKEILENKLTPELALTKKQLKKKRSKSLTTKMIQERIANGWCLDLALELSALFVGPVDNIVYKTKAGGLDIEIPYKKILKLEEVGITARTISIRVGRGMSLEEAMNPQLNDEEAVDYERLDEFNEQVASAGLRRYRAEKRRKTKPHLETVPQSHKLSDYGRYLMNRPGIARQRTDLYGNVQLI</sequence>
<protein>
    <submittedName>
        <fullName evidence="1">Uncharacterized protein</fullName>
    </submittedName>
</protein>
<accession>A0A2K3YM90</accession>
<dbReference type="Pfam" id="PF07768">
    <property type="entry name" value="PVL_ORF50"/>
    <property type="match status" value="1"/>
</dbReference>
<dbReference type="AlphaFoldDB" id="A0A2K3YM90"/>
<organism evidence="1 2">
    <name type="scientific">Staphylococcus rostri</name>
    <dbReference type="NCBI Taxonomy" id="522262"/>
    <lineage>
        <taxon>Bacteria</taxon>
        <taxon>Bacillati</taxon>
        <taxon>Bacillota</taxon>
        <taxon>Bacilli</taxon>
        <taxon>Bacillales</taxon>
        <taxon>Staphylococcaceae</taxon>
        <taxon>Staphylococcus</taxon>
    </lineage>
</organism>